<reference evidence="3" key="1">
    <citation type="journal article" date="2019" name="Int. J. Syst. Evol. Microbiol.">
        <title>The Global Catalogue of Microorganisms (GCM) 10K type strain sequencing project: providing services to taxonomists for standard genome sequencing and annotation.</title>
        <authorList>
            <consortium name="The Broad Institute Genomics Platform"/>
            <consortium name="The Broad Institute Genome Sequencing Center for Infectious Disease"/>
            <person name="Wu L."/>
            <person name="Ma J."/>
        </authorList>
    </citation>
    <scope>NUCLEOTIDE SEQUENCE [LARGE SCALE GENOMIC DNA]</scope>
    <source>
        <strain evidence="3">JCM 16953</strain>
    </source>
</reference>
<keyword evidence="3" id="KW-1185">Reference proteome</keyword>
<sequence length="87" mass="9785">MPKAEETEEQLSGSRWLLAGTFRRMTGLRQLEDRVAALEAEVRTIDPVHVRLAELIDLVQELLLPVAQQDQDKVAALVEKYTDELGA</sequence>
<dbReference type="RefSeq" id="WP_344776769.1">
    <property type="nucleotide sequence ID" value="NZ_BAABAH010000011.1"/>
</dbReference>
<name>A0ABP7ITK2_9ACTN</name>
<dbReference type="InterPro" id="IPR046640">
    <property type="entry name" value="DUF6752"/>
</dbReference>
<dbReference type="EMBL" id="BAABAH010000011">
    <property type="protein sequence ID" value="GAA3826334.1"/>
    <property type="molecule type" value="Genomic_DNA"/>
</dbReference>
<evidence type="ECO:0000313" key="2">
    <source>
        <dbReference type="EMBL" id="GAA3826334.1"/>
    </source>
</evidence>
<dbReference type="Pfam" id="PF20537">
    <property type="entry name" value="DUF6752"/>
    <property type="match status" value="1"/>
</dbReference>
<proteinExistence type="predicted"/>
<dbReference type="Proteomes" id="UP001501821">
    <property type="component" value="Unassembled WGS sequence"/>
</dbReference>
<comment type="caution">
    <text evidence="2">The sequence shown here is derived from an EMBL/GenBank/DDBJ whole genome shotgun (WGS) entry which is preliminary data.</text>
</comment>
<organism evidence="2 3">
    <name type="scientific">Nocardioides panacisoli</name>
    <dbReference type="NCBI Taxonomy" id="627624"/>
    <lineage>
        <taxon>Bacteria</taxon>
        <taxon>Bacillati</taxon>
        <taxon>Actinomycetota</taxon>
        <taxon>Actinomycetes</taxon>
        <taxon>Propionibacteriales</taxon>
        <taxon>Nocardioidaceae</taxon>
        <taxon>Nocardioides</taxon>
    </lineage>
</organism>
<accession>A0ABP7ITK2</accession>
<protein>
    <recommendedName>
        <fullName evidence="1">DUF6752 domain-containing protein</fullName>
    </recommendedName>
</protein>
<evidence type="ECO:0000313" key="3">
    <source>
        <dbReference type="Proteomes" id="UP001501821"/>
    </source>
</evidence>
<gene>
    <name evidence="2" type="ORF">GCM10022242_29570</name>
</gene>
<evidence type="ECO:0000259" key="1">
    <source>
        <dbReference type="Pfam" id="PF20537"/>
    </source>
</evidence>
<feature type="domain" description="DUF6752" evidence="1">
    <location>
        <begin position="31"/>
        <end position="85"/>
    </location>
</feature>